<feature type="compositionally biased region" description="Low complexity" evidence="1">
    <location>
        <begin position="392"/>
        <end position="415"/>
    </location>
</feature>
<feature type="compositionally biased region" description="Low complexity" evidence="1">
    <location>
        <begin position="284"/>
        <end position="293"/>
    </location>
</feature>
<evidence type="ECO:0000256" key="1">
    <source>
        <dbReference type="SAM" id="MobiDB-lite"/>
    </source>
</evidence>
<feature type="region of interest" description="Disordered" evidence="1">
    <location>
        <begin position="452"/>
        <end position="549"/>
    </location>
</feature>
<feature type="compositionally biased region" description="Basic and acidic residues" evidence="1">
    <location>
        <begin position="252"/>
        <end position="269"/>
    </location>
</feature>
<feature type="region of interest" description="Disordered" evidence="1">
    <location>
        <begin position="213"/>
        <end position="269"/>
    </location>
</feature>
<feature type="compositionally biased region" description="Acidic residues" evidence="1">
    <location>
        <begin position="11"/>
        <end position="20"/>
    </location>
</feature>
<gene>
    <name evidence="2" type="ORF">NEMBOFW57_002276</name>
</gene>
<keyword evidence="3" id="KW-1185">Reference proteome</keyword>
<evidence type="ECO:0000313" key="2">
    <source>
        <dbReference type="EMBL" id="KAG7292241.1"/>
    </source>
</evidence>
<sequence>MLFSLTKEVGWEADDEDDDPNLGAGVKKRYRFVLDFSRRGGKTRDKKSKKAALLSDADASVGYSELEEDDDDISVEAHTCFGCGHVRSNRYHQKHPLRIGEIPRDNFEVKGNNRETDQMYLEGLDVEEWDKTEKYDPLRDSLRHRQSSPYALTPTSPSFHEEVTIVSTAASATDLTVESDPSPNLPQRRSSPYAFTPTSPSFREKFGNVFITTSPSKLTSKTDQPGKSTPDKQAPVAATVLEQPTVPNINHVSERSHAQPITKKDNVEDDVLEKNQKAVRTDCQQYQGLPQPHQQEKSRLSDEHLKRTQRREKHSPAPNCINADNVKQHQEAAQEPFYFRNPHPVPKAEKPSDSQDRPAEAKVAEPFYFQNPIPTNKVRQQEKAQKQHKKTSQQSTMPQPKPQQQQQQQQQQEPKPMGIADMYWASQKGMAEHAFTAGGFFFSSGAFASASTSTSRHQQEDEAKHPFRSSPTGHEESPATSHGGSSTSTSTSTSNSAGTGTSIGTSTSHAWEVDSDEAEEIEQNRQSRARLVASQSKGKGGLAGKTTKA</sequence>
<dbReference type="AlphaFoldDB" id="A0AAD4F2R2"/>
<proteinExistence type="predicted"/>
<organism evidence="2 3">
    <name type="scientific">Staphylotrichum longicolle</name>
    <dbReference type="NCBI Taxonomy" id="669026"/>
    <lineage>
        <taxon>Eukaryota</taxon>
        <taxon>Fungi</taxon>
        <taxon>Dikarya</taxon>
        <taxon>Ascomycota</taxon>
        <taxon>Pezizomycotina</taxon>
        <taxon>Sordariomycetes</taxon>
        <taxon>Sordariomycetidae</taxon>
        <taxon>Sordariales</taxon>
        <taxon>Chaetomiaceae</taxon>
        <taxon>Staphylotrichum</taxon>
    </lineage>
</organism>
<protein>
    <submittedName>
        <fullName evidence="2">Uncharacterized protein</fullName>
    </submittedName>
</protein>
<feature type="compositionally biased region" description="Polar residues" evidence="1">
    <location>
        <begin position="213"/>
        <end position="227"/>
    </location>
</feature>
<feature type="compositionally biased region" description="Low complexity" evidence="1">
    <location>
        <begin position="480"/>
        <end position="508"/>
    </location>
</feature>
<feature type="compositionally biased region" description="Basic and acidic residues" evidence="1">
    <location>
        <begin position="294"/>
        <end position="306"/>
    </location>
</feature>
<feature type="region of interest" description="Disordered" evidence="1">
    <location>
        <begin position="171"/>
        <end position="200"/>
    </location>
</feature>
<evidence type="ECO:0000313" key="3">
    <source>
        <dbReference type="Proteomes" id="UP001197093"/>
    </source>
</evidence>
<reference evidence="2" key="1">
    <citation type="submission" date="2023-02" db="EMBL/GenBank/DDBJ databases">
        <authorList>
            <person name="Palmer J.M."/>
        </authorList>
    </citation>
    <scope>NUCLEOTIDE SEQUENCE</scope>
    <source>
        <strain evidence="2">FW57</strain>
    </source>
</reference>
<comment type="caution">
    <text evidence="2">The sequence shown here is derived from an EMBL/GenBank/DDBJ whole genome shotgun (WGS) entry which is preliminary data.</text>
</comment>
<feature type="region of interest" description="Disordered" evidence="1">
    <location>
        <begin position="339"/>
        <end position="415"/>
    </location>
</feature>
<accession>A0AAD4F2R2</accession>
<feature type="compositionally biased region" description="Polar residues" evidence="1">
    <location>
        <begin position="171"/>
        <end position="190"/>
    </location>
</feature>
<dbReference type="EMBL" id="JAHCVI010000001">
    <property type="protein sequence ID" value="KAG7292241.1"/>
    <property type="molecule type" value="Genomic_DNA"/>
</dbReference>
<feature type="compositionally biased region" description="Basic and acidic residues" evidence="1">
    <location>
        <begin position="346"/>
        <end position="363"/>
    </location>
</feature>
<name>A0AAD4F2R2_9PEZI</name>
<feature type="region of interest" description="Disordered" evidence="1">
    <location>
        <begin position="281"/>
        <end position="322"/>
    </location>
</feature>
<dbReference type="Proteomes" id="UP001197093">
    <property type="component" value="Unassembled WGS sequence"/>
</dbReference>
<feature type="region of interest" description="Disordered" evidence="1">
    <location>
        <begin position="1"/>
        <end position="23"/>
    </location>
</feature>